<dbReference type="EMBL" id="LAZR01067365">
    <property type="protein sequence ID" value="KKK51725.1"/>
    <property type="molecule type" value="Genomic_DNA"/>
</dbReference>
<proteinExistence type="predicted"/>
<comment type="caution">
    <text evidence="1">The sequence shown here is derived from an EMBL/GenBank/DDBJ whole genome shotgun (WGS) entry which is preliminary data.</text>
</comment>
<dbReference type="AlphaFoldDB" id="A0A0F8WTR2"/>
<gene>
    <name evidence="1" type="ORF">LCGC14_3112070</name>
</gene>
<protein>
    <submittedName>
        <fullName evidence="1">Uncharacterized protein</fullName>
    </submittedName>
</protein>
<sequence>MEGTVIETEETAAAFTEAMRANSGAWGGRGMD</sequence>
<evidence type="ECO:0000313" key="1">
    <source>
        <dbReference type="EMBL" id="KKK51725.1"/>
    </source>
</evidence>
<organism evidence="1">
    <name type="scientific">marine sediment metagenome</name>
    <dbReference type="NCBI Taxonomy" id="412755"/>
    <lineage>
        <taxon>unclassified sequences</taxon>
        <taxon>metagenomes</taxon>
        <taxon>ecological metagenomes</taxon>
    </lineage>
</organism>
<accession>A0A0F8WTR2</accession>
<reference evidence="1" key="1">
    <citation type="journal article" date="2015" name="Nature">
        <title>Complex archaea that bridge the gap between prokaryotes and eukaryotes.</title>
        <authorList>
            <person name="Spang A."/>
            <person name="Saw J.H."/>
            <person name="Jorgensen S.L."/>
            <person name="Zaremba-Niedzwiedzka K."/>
            <person name="Martijn J."/>
            <person name="Lind A.E."/>
            <person name="van Eijk R."/>
            <person name="Schleper C."/>
            <person name="Guy L."/>
            <person name="Ettema T.J."/>
        </authorList>
    </citation>
    <scope>NUCLEOTIDE SEQUENCE</scope>
</reference>
<name>A0A0F8WTR2_9ZZZZ</name>
<feature type="non-terminal residue" evidence="1">
    <location>
        <position position="32"/>
    </location>
</feature>